<evidence type="ECO:0000256" key="2">
    <source>
        <dbReference type="ARBA" id="ARBA00007175"/>
    </source>
</evidence>
<dbReference type="GO" id="GO:0019843">
    <property type="term" value="F:rRNA binding"/>
    <property type="evidence" value="ECO:0007669"/>
    <property type="project" value="TreeGrafter"/>
</dbReference>
<evidence type="ECO:0000256" key="1">
    <source>
        <dbReference type="ARBA" id="ARBA00004604"/>
    </source>
</evidence>
<gene>
    <name evidence="6" type="ORF">OIU74_006676</name>
</gene>
<reference evidence="6" key="2">
    <citation type="journal article" date="2023" name="Int. J. Mol. Sci.">
        <title>De Novo Assembly and Annotation of 11 Diverse Shrub Willow (Salix) Genomes Reveals Novel Gene Organization in Sex-Linked Regions.</title>
        <authorList>
            <person name="Hyden B."/>
            <person name="Feng K."/>
            <person name="Yates T.B."/>
            <person name="Jawdy S."/>
            <person name="Cereghino C."/>
            <person name="Smart L.B."/>
            <person name="Muchero W."/>
        </authorList>
    </citation>
    <scope>NUCLEOTIDE SEQUENCE</scope>
    <source>
        <tissue evidence="6">Shoot tip</tissue>
    </source>
</reference>
<accession>A0A9Q0UEZ6</accession>
<evidence type="ECO:0000313" key="7">
    <source>
        <dbReference type="Proteomes" id="UP001151752"/>
    </source>
</evidence>
<protein>
    <submittedName>
        <fullName evidence="6">NUCLEOLAR PROTEIN 12</fullName>
    </submittedName>
</protein>
<keyword evidence="4" id="KW-0539">Nucleus</keyword>
<dbReference type="Pfam" id="PF09805">
    <property type="entry name" value="Nop25"/>
    <property type="match status" value="1"/>
</dbReference>
<comment type="subcellular location">
    <subcellularLocation>
        <location evidence="1">Nucleus</location>
        <location evidence="1">Nucleolus</location>
    </subcellularLocation>
</comment>
<dbReference type="GO" id="GO:0005730">
    <property type="term" value="C:nucleolus"/>
    <property type="evidence" value="ECO:0007669"/>
    <property type="project" value="UniProtKB-SubCell"/>
</dbReference>
<dbReference type="InterPro" id="IPR019186">
    <property type="entry name" value="Nucleolar_protein_12"/>
</dbReference>
<dbReference type="PANTHER" id="PTHR14577">
    <property type="entry name" value="NUCLEOLAR PROTEIN 12"/>
    <property type="match status" value="1"/>
</dbReference>
<sequence>MGGEIEDNVAIQIPPNRVGHIKKRVLKNKGVSVSFNEKDLRDYVTGFHKRKKKRRKEAVKNQEEKLRVKRIVARKQRKLEKELALNGGAPQAADESDKYEEDDEESEPIASINGIFINFQLISRDKHASWKLLIYKSLCVCIFRFNLPLGLTFLNLG</sequence>
<dbReference type="Proteomes" id="UP001151752">
    <property type="component" value="Chromosome 11"/>
</dbReference>
<keyword evidence="7" id="KW-1185">Reference proteome</keyword>
<comment type="caution">
    <text evidence="6">The sequence shown here is derived from an EMBL/GenBank/DDBJ whole genome shotgun (WGS) entry which is preliminary data.</text>
</comment>
<proteinExistence type="inferred from homology"/>
<dbReference type="EMBL" id="JAPFFM010000012">
    <property type="protein sequence ID" value="KAJ6728663.1"/>
    <property type="molecule type" value="Genomic_DNA"/>
</dbReference>
<organism evidence="6 7">
    <name type="scientific">Salix koriyanagi</name>
    <dbReference type="NCBI Taxonomy" id="2511006"/>
    <lineage>
        <taxon>Eukaryota</taxon>
        <taxon>Viridiplantae</taxon>
        <taxon>Streptophyta</taxon>
        <taxon>Embryophyta</taxon>
        <taxon>Tracheophyta</taxon>
        <taxon>Spermatophyta</taxon>
        <taxon>Magnoliopsida</taxon>
        <taxon>eudicotyledons</taxon>
        <taxon>Gunneridae</taxon>
        <taxon>Pentapetalae</taxon>
        <taxon>rosids</taxon>
        <taxon>fabids</taxon>
        <taxon>Malpighiales</taxon>
        <taxon>Salicaceae</taxon>
        <taxon>Saliceae</taxon>
        <taxon>Salix</taxon>
    </lineage>
</organism>
<name>A0A9Q0UEZ6_9ROSI</name>
<keyword evidence="3" id="KW-0175">Coiled coil</keyword>
<comment type="similarity">
    <text evidence="2">Belongs to the RRP17 family.</text>
</comment>
<evidence type="ECO:0000256" key="3">
    <source>
        <dbReference type="ARBA" id="ARBA00023054"/>
    </source>
</evidence>
<evidence type="ECO:0000256" key="4">
    <source>
        <dbReference type="ARBA" id="ARBA00023242"/>
    </source>
</evidence>
<evidence type="ECO:0000256" key="5">
    <source>
        <dbReference type="SAM" id="MobiDB-lite"/>
    </source>
</evidence>
<evidence type="ECO:0000313" key="6">
    <source>
        <dbReference type="EMBL" id="KAJ6728663.1"/>
    </source>
</evidence>
<reference evidence="6" key="1">
    <citation type="submission" date="2022-11" db="EMBL/GenBank/DDBJ databases">
        <authorList>
            <person name="Hyden B.L."/>
            <person name="Feng K."/>
            <person name="Yates T."/>
            <person name="Jawdy S."/>
            <person name="Smart L.B."/>
            <person name="Muchero W."/>
        </authorList>
    </citation>
    <scope>NUCLEOTIDE SEQUENCE</scope>
    <source>
        <tissue evidence="6">Shoot tip</tissue>
    </source>
</reference>
<feature type="region of interest" description="Disordered" evidence="5">
    <location>
        <begin position="82"/>
        <end position="103"/>
    </location>
</feature>
<dbReference type="PANTHER" id="PTHR14577:SF0">
    <property type="entry name" value="NUCLEOLAR PROTEIN 12"/>
    <property type="match status" value="1"/>
</dbReference>
<dbReference type="AlphaFoldDB" id="A0A9Q0UEZ6"/>